<comment type="caution">
    <text evidence="8">The sequence shown here is derived from an EMBL/GenBank/DDBJ whole genome shotgun (WGS) entry which is preliminary data.</text>
</comment>
<dbReference type="SUPFAM" id="SSF51161">
    <property type="entry name" value="Trimeric LpxA-like enzymes"/>
    <property type="match status" value="1"/>
</dbReference>
<keyword evidence="7" id="KW-1133">Transmembrane helix</keyword>
<keyword evidence="5 6" id="KW-0012">Acyltransferase</keyword>
<dbReference type="EC" id="2.3.1.30" evidence="6"/>
<dbReference type="CDD" id="cd03354">
    <property type="entry name" value="LbH_SAT"/>
    <property type="match status" value="1"/>
</dbReference>
<evidence type="ECO:0000313" key="8">
    <source>
        <dbReference type="EMBL" id="CAH1207611.1"/>
    </source>
</evidence>
<keyword evidence="4" id="KW-0677">Repeat</keyword>
<dbReference type="PIRSF" id="PIRSF000441">
    <property type="entry name" value="CysE"/>
    <property type="match status" value="1"/>
</dbReference>
<keyword evidence="7" id="KW-0472">Membrane</keyword>
<evidence type="ECO:0000256" key="7">
    <source>
        <dbReference type="SAM" id="Phobius"/>
    </source>
</evidence>
<name>A0ABM9CBK9_9BACL</name>
<accession>A0ABM9CBK9</accession>
<evidence type="ECO:0000256" key="3">
    <source>
        <dbReference type="ARBA" id="ARBA00022679"/>
    </source>
</evidence>
<comment type="similarity">
    <text evidence="1 6">Belongs to the transferase hexapeptide repeat family.</text>
</comment>
<feature type="transmembrane region" description="Helical" evidence="7">
    <location>
        <begin position="58"/>
        <end position="80"/>
    </location>
</feature>
<dbReference type="PROSITE" id="PS00101">
    <property type="entry name" value="HEXAPEP_TRANSFERASES"/>
    <property type="match status" value="1"/>
</dbReference>
<proteinExistence type="inferred from homology"/>
<dbReference type="PANTHER" id="PTHR42811">
    <property type="entry name" value="SERINE ACETYLTRANSFERASE"/>
    <property type="match status" value="1"/>
</dbReference>
<evidence type="ECO:0000313" key="9">
    <source>
        <dbReference type="Proteomes" id="UP000838821"/>
    </source>
</evidence>
<dbReference type="Pfam" id="PF00132">
    <property type="entry name" value="Hexapep"/>
    <property type="match status" value="1"/>
</dbReference>
<keyword evidence="7" id="KW-0812">Transmembrane</keyword>
<dbReference type="InterPro" id="IPR005881">
    <property type="entry name" value="Ser_O-AcTrfase"/>
</dbReference>
<dbReference type="InterPro" id="IPR045304">
    <property type="entry name" value="LbH_SAT"/>
</dbReference>
<dbReference type="Proteomes" id="UP000838821">
    <property type="component" value="Unassembled WGS sequence"/>
</dbReference>
<dbReference type="InterPro" id="IPR011004">
    <property type="entry name" value="Trimer_LpxA-like_sf"/>
</dbReference>
<dbReference type="RefSeq" id="WP_236288344.1">
    <property type="nucleotide sequence ID" value="NZ_CAKMMW010000008.1"/>
</dbReference>
<evidence type="ECO:0000256" key="6">
    <source>
        <dbReference type="PIRNR" id="PIRNR000441"/>
    </source>
</evidence>
<keyword evidence="3 6" id="KW-0808">Transferase</keyword>
<protein>
    <recommendedName>
        <fullName evidence="2 6">Serine acetyltransferase</fullName>
        <ecNumber evidence="6">2.3.1.30</ecNumber>
    </recommendedName>
</protein>
<dbReference type="Gene3D" id="2.160.10.10">
    <property type="entry name" value="Hexapeptide repeat proteins"/>
    <property type="match status" value="1"/>
</dbReference>
<organism evidence="8 9">
    <name type="scientific">Paenibacillus allorhizoplanae</name>
    <dbReference type="NCBI Taxonomy" id="2905648"/>
    <lineage>
        <taxon>Bacteria</taxon>
        <taxon>Bacillati</taxon>
        <taxon>Bacillota</taxon>
        <taxon>Bacilli</taxon>
        <taxon>Bacillales</taxon>
        <taxon>Paenibacillaceae</taxon>
        <taxon>Paenibacillus</taxon>
    </lineage>
</organism>
<keyword evidence="9" id="KW-1185">Reference proteome</keyword>
<dbReference type="InterPro" id="IPR018357">
    <property type="entry name" value="Hexapep_transf_CS"/>
</dbReference>
<reference evidence="8" key="1">
    <citation type="submission" date="2022-01" db="EMBL/GenBank/DDBJ databases">
        <authorList>
            <person name="Criscuolo A."/>
        </authorList>
    </citation>
    <scope>NUCLEOTIDE SEQUENCE</scope>
    <source>
        <strain evidence="8">CIP111891</strain>
    </source>
</reference>
<evidence type="ECO:0000256" key="4">
    <source>
        <dbReference type="ARBA" id="ARBA00022737"/>
    </source>
</evidence>
<evidence type="ECO:0000256" key="2">
    <source>
        <dbReference type="ARBA" id="ARBA00018522"/>
    </source>
</evidence>
<dbReference type="InterPro" id="IPR001451">
    <property type="entry name" value="Hexapep"/>
</dbReference>
<gene>
    <name evidence="8" type="primary">cysE_1</name>
    <name evidence="8" type="ORF">PAECIP111891_03045</name>
</gene>
<evidence type="ECO:0000256" key="1">
    <source>
        <dbReference type="ARBA" id="ARBA00007274"/>
    </source>
</evidence>
<sequence length="184" mass="20304">MITYLRADIHRYVKVGNHVSLLSKMKMLFLHEPMWYLIIYRAGSYVKDHFRIPVIKQLLYIILFILHKFVSIVMGIQIPLGTQIGKGVYLPHYGTIVVHRDTIIGENCNIGQGVTIGIAGRGEKKGVPQIGNKVYIAPGAKIIGKIVVGNNVMIGANSVVTKDVPDNAVVAGVPAKIISYKGWE</sequence>
<dbReference type="Pfam" id="PF14602">
    <property type="entry name" value="Hexapep_2"/>
    <property type="match status" value="1"/>
</dbReference>
<evidence type="ECO:0000256" key="5">
    <source>
        <dbReference type="ARBA" id="ARBA00023315"/>
    </source>
</evidence>
<dbReference type="EMBL" id="CAKMMW010000008">
    <property type="protein sequence ID" value="CAH1207611.1"/>
    <property type="molecule type" value="Genomic_DNA"/>
</dbReference>
<dbReference type="GO" id="GO:0009001">
    <property type="term" value="F:serine O-acetyltransferase activity"/>
    <property type="evidence" value="ECO:0007669"/>
    <property type="project" value="UniProtKB-EC"/>
</dbReference>
<comment type="catalytic activity">
    <reaction evidence="6">
        <text>L-serine + acetyl-CoA = O-acetyl-L-serine + CoA</text>
        <dbReference type="Rhea" id="RHEA:24560"/>
        <dbReference type="ChEBI" id="CHEBI:33384"/>
        <dbReference type="ChEBI" id="CHEBI:57287"/>
        <dbReference type="ChEBI" id="CHEBI:57288"/>
        <dbReference type="ChEBI" id="CHEBI:58340"/>
        <dbReference type="EC" id="2.3.1.30"/>
    </reaction>
</comment>